<keyword evidence="1" id="KW-0805">Transcription regulation</keyword>
<dbReference type="InterPro" id="IPR051011">
    <property type="entry name" value="Metal_resp_trans_reg"/>
</dbReference>
<gene>
    <name evidence="5" type="ordered locus">Nwi_2907</name>
</gene>
<evidence type="ECO:0000256" key="1">
    <source>
        <dbReference type="ARBA" id="ARBA00023015"/>
    </source>
</evidence>
<proteinExistence type="predicted"/>
<dbReference type="NCBIfam" id="NF033788">
    <property type="entry name" value="HTH_metalloreg"/>
    <property type="match status" value="1"/>
</dbReference>
<dbReference type="Proteomes" id="UP000002531">
    <property type="component" value="Chromosome"/>
</dbReference>
<dbReference type="AlphaFoldDB" id="Q3SNI4"/>
<dbReference type="SMART" id="SM00418">
    <property type="entry name" value="HTH_ARSR"/>
    <property type="match status" value="1"/>
</dbReference>
<dbReference type="HOGENOM" id="CLU_097806_7_4_5"/>
<feature type="domain" description="HTH arsR-type" evidence="4">
    <location>
        <begin position="28"/>
        <end position="122"/>
    </location>
</feature>
<dbReference type="PANTHER" id="PTHR43132:SF6">
    <property type="entry name" value="HTH-TYPE TRANSCRIPTIONAL REPRESSOR CZRA"/>
    <property type="match status" value="1"/>
</dbReference>
<dbReference type="PRINTS" id="PR00778">
    <property type="entry name" value="HTHARSR"/>
</dbReference>
<dbReference type="Pfam" id="PF12840">
    <property type="entry name" value="HTH_20"/>
    <property type="match status" value="1"/>
</dbReference>
<dbReference type="InterPro" id="IPR036388">
    <property type="entry name" value="WH-like_DNA-bd_sf"/>
</dbReference>
<dbReference type="KEGG" id="nwi:Nwi_2907"/>
<dbReference type="InterPro" id="IPR001845">
    <property type="entry name" value="HTH_ArsR_DNA-bd_dom"/>
</dbReference>
<evidence type="ECO:0000259" key="4">
    <source>
        <dbReference type="PROSITE" id="PS50987"/>
    </source>
</evidence>
<name>Q3SNI4_NITWN</name>
<dbReference type="EMBL" id="CP000115">
    <property type="protein sequence ID" value="ABA06157.1"/>
    <property type="molecule type" value="Genomic_DNA"/>
</dbReference>
<dbReference type="InterPro" id="IPR036390">
    <property type="entry name" value="WH_DNA-bd_sf"/>
</dbReference>
<evidence type="ECO:0000313" key="5">
    <source>
        <dbReference type="EMBL" id="ABA06157.1"/>
    </source>
</evidence>
<reference evidence="5 6" key="1">
    <citation type="journal article" date="2006" name="Appl. Environ. Microbiol.">
        <title>Genome sequence of the chemolithoautotrophic nitrite-oxidizing bacterium Nitrobacter winogradskyi Nb-255.</title>
        <authorList>
            <person name="Starkenburg S.R."/>
            <person name="Chain P.S."/>
            <person name="Sayavedra-Soto L.A."/>
            <person name="Hauser L."/>
            <person name="Land M.L."/>
            <person name="Larimer F.W."/>
            <person name="Malfatti S.A."/>
            <person name="Klotz M.G."/>
            <person name="Bottomley P.J."/>
            <person name="Arp D.J."/>
            <person name="Hickey W.J."/>
        </authorList>
    </citation>
    <scope>NUCLEOTIDE SEQUENCE [LARGE SCALE GENOMIC DNA]</scope>
    <source>
        <strain evidence="6">ATCC 25391 / DSM 10237 / CIP 104748 / NCIMB 11846 / Nb-255</strain>
    </source>
</reference>
<accession>Q3SNI4</accession>
<keyword evidence="6" id="KW-1185">Reference proteome</keyword>
<dbReference type="CDD" id="cd00090">
    <property type="entry name" value="HTH_ARSR"/>
    <property type="match status" value="1"/>
</dbReference>
<dbReference type="STRING" id="323098.Nwi_2907"/>
<dbReference type="PANTHER" id="PTHR43132">
    <property type="entry name" value="ARSENICAL RESISTANCE OPERON REPRESSOR ARSR-RELATED"/>
    <property type="match status" value="1"/>
</dbReference>
<evidence type="ECO:0000313" key="6">
    <source>
        <dbReference type="Proteomes" id="UP000002531"/>
    </source>
</evidence>
<dbReference type="InterPro" id="IPR011991">
    <property type="entry name" value="ArsR-like_HTH"/>
</dbReference>
<keyword evidence="3" id="KW-0804">Transcription</keyword>
<dbReference type="PROSITE" id="PS50987">
    <property type="entry name" value="HTH_ARSR_2"/>
    <property type="match status" value="1"/>
</dbReference>
<dbReference type="GO" id="GO:0003677">
    <property type="term" value="F:DNA binding"/>
    <property type="evidence" value="ECO:0007669"/>
    <property type="project" value="UniProtKB-KW"/>
</dbReference>
<dbReference type="SUPFAM" id="SSF46785">
    <property type="entry name" value="Winged helix' DNA-binding domain"/>
    <property type="match status" value="1"/>
</dbReference>
<dbReference type="GO" id="GO:0003700">
    <property type="term" value="F:DNA-binding transcription factor activity"/>
    <property type="evidence" value="ECO:0007669"/>
    <property type="project" value="InterPro"/>
</dbReference>
<protein>
    <submittedName>
        <fullName evidence="5">Transcriptional regulator, ArsR family</fullName>
    </submittedName>
</protein>
<organism evidence="5 6">
    <name type="scientific">Nitrobacter winogradskyi (strain ATCC 25391 / DSM 10237 / CIP 104748 / NCIMB 11846 / Nb-255)</name>
    <dbReference type="NCBI Taxonomy" id="323098"/>
    <lineage>
        <taxon>Bacteria</taxon>
        <taxon>Pseudomonadati</taxon>
        <taxon>Pseudomonadota</taxon>
        <taxon>Alphaproteobacteria</taxon>
        <taxon>Hyphomicrobiales</taxon>
        <taxon>Nitrobacteraceae</taxon>
        <taxon>Nitrobacter</taxon>
    </lineage>
</organism>
<dbReference type="Gene3D" id="1.10.10.10">
    <property type="entry name" value="Winged helix-like DNA-binding domain superfamily/Winged helix DNA-binding domain"/>
    <property type="match status" value="1"/>
</dbReference>
<dbReference type="eggNOG" id="COG0640">
    <property type="taxonomic scope" value="Bacteria"/>
</dbReference>
<evidence type="ECO:0000256" key="3">
    <source>
        <dbReference type="ARBA" id="ARBA00023163"/>
    </source>
</evidence>
<evidence type="ECO:0000256" key="2">
    <source>
        <dbReference type="ARBA" id="ARBA00023125"/>
    </source>
</evidence>
<sequence length="122" mass="13674">MPGGLTNTIRYSIVHWNIGFSGEMVSDPQWHQLELAAEMLKALADPHRLGILLRLSKRELSVGELAEIEQEKVTTMSARLKVLLTAHLVKRRRKGQSVLYSLADTHVLNLVDNAIEHACEGH</sequence>
<keyword evidence="2" id="KW-0238">DNA-binding</keyword>